<name>A0ABN2KEN6_9ACTN</name>
<keyword evidence="4" id="KW-1185">Reference proteome</keyword>
<comment type="caution">
    <text evidence="3">The sequence shown here is derived from an EMBL/GenBank/DDBJ whole genome shotgun (WGS) entry which is preliminary data.</text>
</comment>
<evidence type="ECO:0000256" key="2">
    <source>
        <dbReference type="SAM" id="SignalP"/>
    </source>
</evidence>
<dbReference type="Proteomes" id="UP001500655">
    <property type="component" value="Unassembled WGS sequence"/>
</dbReference>
<sequence length="232" mass="23494">MTASSPRRRIRIVAGSALVAGLLASSACSAGQVTQTSRQVAPVPGINATVGPAGGAASIFVRSLVVVYNGPQGYKAGADVPLSVRLFNQTNEPVYLTGVTAEGAQAVLLAGGPKGTPSPTPPAENEPADVTASPTATPSPTAVPPAGEANFRVRVPAAGYVELVPGQDQHLILSKFTQPDAQDSPAGNAFVPGESVKTTFTFSDGATLTALVPFDMPLAALTRSPMDIAPEH</sequence>
<evidence type="ECO:0000313" key="3">
    <source>
        <dbReference type="EMBL" id="GAA1754316.1"/>
    </source>
</evidence>
<accession>A0ABN2KEN6</accession>
<dbReference type="EMBL" id="BAAALS010000011">
    <property type="protein sequence ID" value="GAA1754316.1"/>
    <property type="molecule type" value="Genomic_DNA"/>
</dbReference>
<dbReference type="RefSeq" id="WP_344080987.1">
    <property type="nucleotide sequence ID" value="NZ_BAAALS010000011.1"/>
</dbReference>
<organism evidence="3 4">
    <name type="scientific">Luedemannella helvata</name>
    <dbReference type="NCBI Taxonomy" id="349315"/>
    <lineage>
        <taxon>Bacteria</taxon>
        <taxon>Bacillati</taxon>
        <taxon>Actinomycetota</taxon>
        <taxon>Actinomycetes</taxon>
        <taxon>Micromonosporales</taxon>
        <taxon>Micromonosporaceae</taxon>
        <taxon>Luedemannella</taxon>
    </lineage>
</organism>
<reference evidence="4" key="1">
    <citation type="journal article" date="2019" name="Int. J. Syst. Evol. Microbiol.">
        <title>The Global Catalogue of Microorganisms (GCM) 10K type strain sequencing project: providing services to taxonomists for standard genome sequencing and annotation.</title>
        <authorList>
            <consortium name="The Broad Institute Genomics Platform"/>
            <consortium name="The Broad Institute Genome Sequencing Center for Infectious Disease"/>
            <person name="Wu L."/>
            <person name="Ma J."/>
        </authorList>
    </citation>
    <scope>NUCLEOTIDE SEQUENCE [LARGE SCALE GENOMIC DNA]</scope>
    <source>
        <strain evidence="4">JCM 13249</strain>
    </source>
</reference>
<feature type="chain" id="PRO_5045830577" evidence="2">
    <location>
        <begin position="31"/>
        <end position="232"/>
    </location>
</feature>
<evidence type="ECO:0000313" key="4">
    <source>
        <dbReference type="Proteomes" id="UP001500655"/>
    </source>
</evidence>
<keyword evidence="2" id="KW-0732">Signal</keyword>
<dbReference type="PROSITE" id="PS51257">
    <property type="entry name" value="PROKAR_LIPOPROTEIN"/>
    <property type="match status" value="1"/>
</dbReference>
<feature type="signal peptide" evidence="2">
    <location>
        <begin position="1"/>
        <end position="30"/>
    </location>
</feature>
<gene>
    <name evidence="3" type="ORF">GCM10009681_26850</name>
</gene>
<protein>
    <submittedName>
        <fullName evidence="3">Uncharacterized protein</fullName>
    </submittedName>
</protein>
<feature type="region of interest" description="Disordered" evidence="1">
    <location>
        <begin position="111"/>
        <end position="147"/>
    </location>
</feature>
<feature type="compositionally biased region" description="Low complexity" evidence="1">
    <location>
        <begin position="128"/>
        <end position="146"/>
    </location>
</feature>
<proteinExistence type="predicted"/>
<evidence type="ECO:0000256" key="1">
    <source>
        <dbReference type="SAM" id="MobiDB-lite"/>
    </source>
</evidence>